<sequence length="972" mass="112749">MRTERSIPWLMLSKIIMLNYKAREEDLSLFYEKNAENPVPEPCDPKDDLFEECDESSQINPMDLFFVTFLSCDIMLKQEIVSKLFTCRLAIPILYRDTNRKHVLTKWGLRKILMDKRTDNKSVQIDALHLETKRVSFIRIGKQTMSKSIILNEILRDQSHPTFFNRDCRLGASKRLVASGLVEASWFLSSGPDDAFGEHVMFMNLRGESTEYREEVEILCKLTNLLIVHTDILQLDNSNVREILWTLHQSKIQVLYALESNENPPVQSNKIYRDYRNHIMEFKSLTRFFDLKSGQHTGSASDNTKKLRKTIKEIISETHASSLEEEINKLTISDENMSENFAVSNDKAVDVVRLISSDAGPQKHELLPLQGQIWQKYCTALKTLYRSKSNDEKPISESQMKQNRLQQYRIYEEKMHPFVRVFLQHLHGFYNSNLEQMYCYLAWLEHFLDEKSRNILPQLILNYQEVWMKMKSANEKKNLREYEYERLKNVVATTERQLFDASFGLEHLFREMGQIYEAVIKHSVFTFRDRKANFVCQFPQIMSLLLQNGHAFEIMDGDIAMVPLTWVKAVFQQLKKDIGEKKLLAISVLGIKSSGKSTLLNAMFGLEFPVSAGRCTRGVLAQLVRVEKGILPFAYVLVIDTEGLRAPELADKKHSHDNELATFVLGLGNITIINIKGENTAEMEDVLQIAVHAFLRLKMANGKLKLQQTCIFVHQNVSCVNAKTAMTLSRQKMMDKLDKLTCEAASQEGLADITSFSQVIEVNTKSNMWYFSDLWFGDPPMAPINLGYSKKVFEVKTDILYNIAQQKTTFLTISETMSRIEDLWNGILSDDFVFSFRNSLTLKAYHTLESKFHRLMWNIDKNMYDFLQYSVRVRLARCVHENQLDNEASEVIAILQKQITEKQTLCKEQLINFIESNYHREMMEQWRSSKSIQLSEHVTELINSGIKDIQKNKTLRAAALMQKNKRKVHELE</sequence>
<dbReference type="PROSITE" id="PS51717">
    <property type="entry name" value="G_VLIG"/>
    <property type="match status" value="1"/>
</dbReference>
<reference evidence="3" key="1">
    <citation type="submission" date="2018-11" db="EMBL/GenBank/DDBJ databases">
        <authorList>
            <person name="Alioto T."/>
            <person name="Alioto T."/>
        </authorList>
    </citation>
    <scope>NUCLEOTIDE SEQUENCE</scope>
</reference>
<protein>
    <recommendedName>
        <fullName evidence="2">VLIG-type G domain-containing protein</fullName>
    </recommendedName>
</protein>
<organism evidence="3 4">
    <name type="scientific">Mytilus galloprovincialis</name>
    <name type="common">Mediterranean mussel</name>
    <dbReference type="NCBI Taxonomy" id="29158"/>
    <lineage>
        <taxon>Eukaryota</taxon>
        <taxon>Metazoa</taxon>
        <taxon>Spiralia</taxon>
        <taxon>Lophotrochozoa</taxon>
        <taxon>Mollusca</taxon>
        <taxon>Bivalvia</taxon>
        <taxon>Autobranchia</taxon>
        <taxon>Pteriomorphia</taxon>
        <taxon>Mytilida</taxon>
        <taxon>Mytiloidea</taxon>
        <taxon>Mytilidae</taxon>
        <taxon>Mytilinae</taxon>
        <taxon>Mytilus</taxon>
    </lineage>
</organism>
<dbReference type="PANTHER" id="PTHR14819">
    <property type="entry name" value="GTP-BINDING"/>
    <property type="match status" value="1"/>
</dbReference>
<dbReference type="Pfam" id="PF25683">
    <property type="entry name" value="URGCP_GTPase"/>
    <property type="match status" value="1"/>
</dbReference>
<feature type="domain" description="VLIG-type G" evidence="2">
    <location>
        <begin position="580"/>
        <end position="821"/>
    </location>
</feature>
<evidence type="ECO:0000259" key="2">
    <source>
        <dbReference type="PROSITE" id="PS51717"/>
    </source>
</evidence>
<dbReference type="Gene3D" id="3.40.50.300">
    <property type="entry name" value="P-loop containing nucleotide triphosphate hydrolases"/>
    <property type="match status" value="1"/>
</dbReference>
<dbReference type="InterPro" id="IPR027417">
    <property type="entry name" value="P-loop_NTPase"/>
</dbReference>
<dbReference type="OrthoDB" id="10070673at2759"/>
<evidence type="ECO:0000313" key="4">
    <source>
        <dbReference type="Proteomes" id="UP000596742"/>
    </source>
</evidence>
<dbReference type="AlphaFoldDB" id="A0A8B6D080"/>
<evidence type="ECO:0000256" key="1">
    <source>
        <dbReference type="ARBA" id="ARBA00006828"/>
    </source>
</evidence>
<dbReference type="InterPro" id="IPR052986">
    <property type="entry name" value="VLIG_GTPase"/>
</dbReference>
<comment type="caution">
    <text evidence="3">The sequence shown here is derived from an EMBL/GenBank/DDBJ whole genome shotgun (WGS) entry which is preliminary data.</text>
</comment>
<proteinExistence type="inferred from homology"/>
<dbReference type="PANTHER" id="PTHR14819:SF5">
    <property type="entry name" value="INTERFERON-INDUCED VERY LARGE GTPASE 1"/>
    <property type="match status" value="1"/>
</dbReference>
<accession>A0A8B6D080</accession>
<dbReference type="SUPFAM" id="SSF52540">
    <property type="entry name" value="P-loop containing nucleoside triphosphate hydrolases"/>
    <property type="match status" value="1"/>
</dbReference>
<dbReference type="GO" id="GO:0005525">
    <property type="term" value="F:GTP binding"/>
    <property type="evidence" value="ECO:0007669"/>
    <property type="project" value="InterPro"/>
</dbReference>
<dbReference type="InterPro" id="IPR030383">
    <property type="entry name" value="G_VLIG_dom"/>
</dbReference>
<gene>
    <name evidence="3" type="ORF">MGAL_10B092160</name>
</gene>
<name>A0A8B6D080_MYTGA</name>
<dbReference type="Pfam" id="PF25496">
    <property type="entry name" value="URGCP"/>
    <property type="match status" value="1"/>
</dbReference>
<dbReference type="Proteomes" id="UP000596742">
    <property type="component" value="Unassembled WGS sequence"/>
</dbReference>
<dbReference type="EMBL" id="UYJE01002664">
    <property type="protein sequence ID" value="VDI12735.1"/>
    <property type="molecule type" value="Genomic_DNA"/>
</dbReference>
<comment type="similarity">
    <text evidence="1">Belongs to the TRAFAC class dynamin-like GTPase superfamily. Very large inducible GTPase (VLIG) family.</text>
</comment>
<keyword evidence="4" id="KW-1185">Reference proteome</keyword>
<evidence type="ECO:0000313" key="3">
    <source>
        <dbReference type="EMBL" id="VDI12735.1"/>
    </source>
</evidence>
<dbReference type="InterPro" id="IPR057365">
    <property type="entry name" value="URGCP"/>
</dbReference>